<evidence type="ECO:0000256" key="1">
    <source>
        <dbReference type="SAM" id="MobiDB-lite"/>
    </source>
</evidence>
<organism evidence="2 3">
    <name type="scientific">Ascochyta lentis</name>
    <dbReference type="NCBI Taxonomy" id="205686"/>
    <lineage>
        <taxon>Eukaryota</taxon>
        <taxon>Fungi</taxon>
        <taxon>Dikarya</taxon>
        <taxon>Ascomycota</taxon>
        <taxon>Pezizomycotina</taxon>
        <taxon>Dothideomycetes</taxon>
        <taxon>Pleosporomycetidae</taxon>
        <taxon>Pleosporales</taxon>
        <taxon>Pleosporineae</taxon>
        <taxon>Didymellaceae</taxon>
        <taxon>Ascochyta</taxon>
    </lineage>
</organism>
<proteinExistence type="predicted"/>
<evidence type="ECO:0000313" key="3">
    <source>
        <dbReference type="Proteomes" id="UP000651452"/>
    </source>
</evidence>
<sequence>MATYMYTSATGSNWDDDDDEFDIDTFKATSGFSAPTIDDLGPLQRAPAVVEEEEYEVKQFAAPAPRKPAIDYDSIPSYLWPSPARATAELWTKDEYRRPAYVEMSHEGGYVYSDQRHKYNTNWLLAKVNMGCSMAAPTLMKLSPLQQSMTWEEDSEGEYIKEAGLLLSSTWSPALSQDSHSEDGQDEPFTPPGSPFKFPTVEEYDPVTAVIDIPANSKEMDDIEIAHAFADFNHISESLDVKDILGNAALNMQHPNRDQADSLVSFTPPGSPSLRDTNKEAICDTLTAASIGAEDGRIRRDPIVDLATVKAMAHNLLSIVKATQVDDKIGKTNIKTTVAVPGPESRIGDDVAHVHNKALDLIEVFNIAQATAGVTTATAEAAHVAALDAKSCLDDLVDAYDQPQDDNSGRTCTLGDSTLSIKPTGPSPDLKYIHNPPNTALVWNTVAASWFALSSVPWGRIAVAAAGALVDVVVFVARH</sequence>
<feature type="region of interest" description="Disordered" evidence="1">
    <location>
        <begin position="174"/>
        <end position="198"/>
    </location>
</feature>
<name>A0A8H7J1A3_9PLEO</name>
<dbReference type="AlphaFoldDB" id="A0A8H7J1A3"/>
<dbReference type="EMBL" id="RZGK01000013">
    <property type="protein sequence ID" value="KAF9694392.1"/>
    <property type="molecule type" value="Genomic_DNA"/>
</dbReference>
<comment type="caution">
    <text evidence="2">The sequence shown here is derived from an EMBL/GenBank/DDBJ whole genome shotgun (WGS) entry which is preliminary data.</text>
</comment>
<gene>
    <name evidence="2" type="ORF">EKO04_007621</name>
</gene>
<evidence type="ECO:0000313" key="2">
    <source>
        <dbReference type="EMBL" id="KAF9694392.1"/>
    </source>
</evidence>
<keyword evidence="3" id="KW-1185">Reference proteome</keyword>
<dbReference type="Proteomes" id="UP000651452">
    <property type="component" value="Unassembled WGS sequence"/>
</dbReference>
<reference evidence="2" key="2">
    <citation type="submission" date="2020-09" db="EMBL/GenBank/DDBJ databases">
        <title>Reference genome assembly for Australian Ascochyta lentis isolate Al4.</title>
        <authorList>
            <person name="Lee R.C."/>
            <person name="Farfan-Caceres L.M."/>
            <person name="Debler J.W."/>
            <person name="Williams A.H."/>
            <person name="Henares B.M."/>
        </authorList>
    </citation>
    <scope>NUCLEOTIDE SEQUENCE</scope>
    <source>
        <strain evidence="2">Al4</strain>
    </source>
</reference>
<accession>A0A8H7J1A3</accession>
<reference evidence="2" key="1">
    <citation type="submission" date="2018-12" db="EMBL/GenBank/DDBJ databases">
        <authorList>
            <person name="Syme R.A."/>
            <person name="Farfan-Caceres L."/>
            <person name="Lichtenzveig J."/>
        </authorList>
    </citation>
    <scope>NUCLEOTIDE SEQUENCE</scope>
    <source>
        <strain evidence="2">Al4</strain>
    </source>
</reference>
<dbReference type="OrthoDB" id="3795561at2759"/>
<protein>
    <submittedName>
        <fullName evidence="2">Uncharacterized protein</fullName>
    </submittedName>
</protein>